<dbReference type="SMART" id="SM00386">
    <property type="entry name" value="HAT"/>
    <property type="match status" value="8"/>
</dbReference>
<dbReference type="Pfam" id="PF24892">
    <property type="entry name" value="UTP6_C"/>
    <property type="match status" value="1"/>
</dbReference>
<dbReference type="Gene3D" id="1.25.40.10">
    <property type="entry name" value="Tetratricopeptide repeat domain"/>
    <property type="match status" value="2"/>
</dbReference>
<accession>A0A7M7H7C8</accession>
<dbReference type="OMA" id="CKQWNAK"/>
<protein>
    <recommendedName>
        <fullName evidence="10">U3 small nucleolar RNA-associated protein 6 homolog</fullName>
    </recommendedName>
</protein>
<dbReference type="InterPro" id="IPR003107">
    <property type="entry name" value="HAT"/>
</dbReference>
<keyword evidence="5" id="KW-0539">Nucleus</keyword>
<dbReference type="InterPro" id="IPR055347">
    <property type="entry name" value="UTP6_N"/>
</dbReference>
<evidence type="ECO:0008006" key="10">
    <source>
        <dbReference type="Google" id="ProtNLM"/>
    </source>
</evidence>
<dbReference type="Proteomes" id="UP000002358">
    <property type="component" value="Unassembled WGS sequence"/>
</dbReference>
<dbReference type="SUPFAM" id="SSF48452">
    <property type="entry name" value="TPR-like"/>
    <property type="match status" value="1"/>
</dbReference>
<dbReference type="GO" id="GO:0030515">
    <property type="term" value="F:snoRNA binding"/>
    <property type="evidence" value="ECO:0007669"/>
    <property type="project" value="InterPro"/>
</dbReference>
<evidence type="ECO:0000256" key="2">
    <source>
        <dbReference type="ARBA" id="ARBA00010734"/>
    </source>
</evidence>
<dbReference type="GO" id="GO:0000462">
    <property type="term" value="P:maturation of SSU-rRNA from tricistronic rRNA transcript (SSU-rRNA, 5.8S rRNA, LSU-rRNA)"/>
    <property type="evidence" value="ECO:0007669"/>
    <property type="project" value="InterPro"/>
</dbReference>
<dbReference type="InterPro" id="IPR056907">
    <property type="entry name" value="UTP6_C"/>
</dbReference>
<evidence type="ECO:0000256" key="4">
    <source>
        <dbReference type="ARBA" id="ARBA00022737"/>
    </source>
</evidence>
<feature type="domain" description="U3 small nucleolar RNA-associated protein 6 homolog C-terminal" evidence="7">
    <location>
        <begin position="312"/>
        <end position="581"/>
    </location>
</feature>
<evidence type="ECO:0000259" key="6">
    <source>
        <dbReference type="Pfam" id="PF08640"/>
    </source>
</evidence>
<name>A0A7M7H7C8_NASVI</name>
<dbReference type="FunCoup" id="A0A7M7H7C8">
    <property type="interactions" value="1395"/>
</dbReference>
<dbReference type="PANTHER" id="PTHR23271">
    <property type="entry name" value="HEPATOCELLULAR CARCINOMA-ASSOCIATED ANTIGEN 66"/>
    <property type="match status" value="1"/>
</dbReference>
<dbReference type="InterPro" id="IPR013949">
    <property type="entry name" value="Utp6"/>
</dbReference>
<evidence type="ECO:0000313" key="9">
    <source>
        <dbReference type="Proteomes" id="UP000002358"/>
    </source>
</evidence>
<evidence type="ECO:0000259" key="7">
    <source>
        <dbReference type="Pfam" id="PF24892"/>
    </source>
</evidence>
<evidence type="ECO:0000256" key="3">
    <source>
        <dbReference type="ARBA" id="ARBA00022552"/>
    </source>
</evidence>
<proteinExistence type="inferred from homology"/>
<dbReference type="InParanoid" id="A0A7M7H7C8"/>
<comment type="similarity">
    <text evidence="2">Belongs to the UTP6 family.</text>
</comment>
<dbReference type="SMR" id="A0A7M7H7C8"/>
<dbReference type="InterPro" id="IPR011990">
    <property type="entry name" value="TPR-like_helical_dom_sf"/>
</dbReference>
<keyword evidence="9" id="KW-1185">Reference proteome</keyword>
<keyword evidence="4" id="KW-0677">Repeat</keyword>
<evidence type="ECO:0000256" key="1">
    <source>
        <dbReference type="ARBA" id="ARBA00004604"/>
    </source>
</evidence>
<dbReference type="AlphaFoldDB" id="A0A7M7H7C8"/>
<reference evidence="8" key="1">
    <citation type="submission" date="2021-01" db="UniProtKB">
        <authorList>
            <consortium name="EnsemblMetazoa"/>
        </authorList>
    </citation>
    <scope>IDENTIFICATION</scope>
</reference>
<sequence length="609" mass="72078">MAEFVQKKIEDMRPVLEQMKNLKLFTDHEIRGITKKWRDHEYKLQRHTKSKEDYLRYIQYQMDLMKLVKQRREKCGITKKKTDIDFTIANKINHLYKEAIMKFQDDLRFWIAYMTFCKHVKFHKCVSRMLGRMLAVHQDKPKCWHIAARWEIEENNQNYLNAKSFLLRGLHFHPNSQLLYSDMFKFELEEYERAMEKKKKSEPEPTVSNDKKNSEMPKELAKAVIVYQQAFKKVRDVKFIIDLLNISQEYENTEKLQNKIVSDVVIEYPYEPLMWDTMAHRELKGLVQPTIGNEETSMEVDTEPTSLRDRINNCYEVYQAAVKKIKTVEMWSLFIDCMLEINQDMDTLPNFKRKLLKNALLQGHQAKKLKEKYYLNWIDMLINTNQVNQDNNAQSKLYEVLCWATEALPESESLWHARLHHLLSTDQEELANETFNKAVEILGKNSLSLWQLKLLHVQAKNPENLETFFQRALKCEAAISNHIKPIYIEWIVLTKDIIVARRAYDTLCLHPPPCLELHKKMVTLELLQPEFSLQNARKPHEMMILQFGKESTDVWMEFITFELKHGEPSRVGTLYNRAITTLKPSMADNFITEYSLIKANPESLGGMPL</sequence>
<dbReference type="Pfam" id="PF08640">
    <property type="entry name" value="U3_assoc_6"/>
    <property type="match status" value="1"/>
</dbReference>
<comment type="subcellular location">
    <subcellularLocation>
        <location evidence="1">Nucleus</location>
        <location evidence="1">Nucleolus</location>
    </subcellularLocation>
</comment>
<evidence type="ECO:0000313" key="8">
    <source>
        <dbReference type="EnsemblMetazoa" id="XP_008202459"/>
    </source>
</evidence>
<dbReference type="EnsemblMetazoa" id="XM_008204237">
    <property type="protein sequence ID" value="XP_008202459"/>
    <property type="gene ID" value="LOC100114618"/>
</dbReference>
<dbReference type="PANTHER" id="PTHR23271:SF1">
    <property type="entry name" value="U3 SMALL NUCLEOLAR RNA-ASSOCIATED PROTEIN 6 HOMOLOG"/>
    <property type="match status" value="1"/>
</dbReference>
<keyword evidence="3" id="KW-0698">rRNA processing</keyword>
<feature type="domain" description="U3 small nucleolar RNA-associated protein 6 N-terminal" evidence="6">
    <location>
        <begin position="9"/>
        <end position="90"/>
    </location>
</feature>
<dbReference type="OrthoDB" id="28112at2759"/>
<dbReference type="KEGG" id="nvi:100114618"/>
<dbReference type="GO" id="GO:0032040">
    <property type="term" value="C:small-subunit processome"/>
    <property type="evidence" value="ECO:0007669"/>
    <property type="project" value="TreeGrafter"/>
</dbReference>
<gene>
    <name evidence="8" type="primary">100114618</name>
</gene>
<evidence type="ECO:0000256" key="5">
    <source>
        <dbReference type="ARBA" id="ARBA00023242"/>
    </source>
</evidence>
<dbReference type="GO" id="GO:0034388">
    <property type="term" value="C:Pwp2p-containing subcomplex of 90S preribosome"/>
    <property type="evidence" value="ECO:0007669"/>
    <property type="project" value="TreeGrafter"/>
</dbReference>
<organism evidence="8 9">
    <name type="scientific">Nasonia vitripennis</name>
    <name type="common">Parasitic wasp</name>
    <dbReference type="NCBI Taxonomy" id="7425"/>
    <lineage>
        <taxon>Eukaryota</taxon>
        <taxon>Metazoa</taxon>
        <taxon>Ecdysozoa</taxon>
        <taxon>Arthropoda</taxon>
        <taxon>Hexapoda</taxon>
        <taxon>Insecta</taxon>
        <taxon>Pterygota</taxon>
        <taxon>Neoptera</taxon>
        <taxon>Endopterygota</taxon>
        <taxon>Hymenoptera</taxon>
        <taxon>Apocrita</taxon>
        <taxon>Proctotrupomorpha</taxon>
        <taxon>Chalcidoidea</taxon>
        <taxon>Pteromalidae</taxon>
        <taxon>Pteromalinae</taxon>
        <taxon>Nasonia</taxon>
    </lineage>
</organism>